<comment type="subcellular location">
    <subcellularLocation>
        <location evidence="1">Membrane</location>
        <topology evidence="1">Multi-pass membrane protein</topology>
    </subcellularLocation>
</comment>
<dbReference type="InterPro" id="IPR004089">
    <property type="entry name" value="MCPsignal_dom"/>
</dbReference>
<dbReference type="CDD" id="cd06225">
    <property type="entry name" value="HAMP"/>
    <property type="match status" value="1"/>
</dbReference>
<evidence type="ECO:0000313" key="8">
    <source>
        <dbReference type="Proteomes" id="UP000199467"/>
    </source>
</evidence>
<dbReference type="Pfam" id="PF00672">
    <property type="entry name" value="HAMP"/>
    <property type="match status" value="1"/>
</dbReference>
<evidence type="ECO:0000313" key="7">
    <source>
        <dbReference type="EMBL" id="SDC38686.1"/>
    </source>
</evidence>
<dbReference type="Gene3D" id="1.10.287.950">
    <property type="entry name" value="Methyl-accepting chemotaxis protein"/>
    <property type="match status" value="1"/>
</dbReference>
<dbReference type="GeneID" id="83642679"/>
<dbReference type="RefSeq" id="WP_017674854.1">
    <property type="nucleotide sequence ID" value="NZ_FMZQ01000002.1"/>
</dbReference>
<keyword evidence="2" id="KW-0812">Transmembrane</keyword>
<name>A0A1G6L7W6_9GAMM</name>
<evidence type="ECO:0000256" key="3">
    <source>
        <dbReference type="ARBA" id="ARBA00022989"/>
    </source>
</evidence>
<dbReference type="SMART" id="SM00304">
    <property type="entry name" value="HAMP"/>
    <property type="match status" value="1"/>
</dbReference>
<dbReference type="Pfam" id="PF05227">
    <property type="entry name" value="CHASE3"/>
    <property type="match status" value="1"/>
</dbReference>
<keyword evidence="4" id="KW-0472">Membrane</keyword>
<dbReference type="SMART" id="SM00283">
    <property type="entry name" value="MA"/>
    <property type="match status" value="1"/>
</dbReference>
<dbReference type="PROSITE" id="PS50111">
    <property type="entry name" value="CHEMOTAXIS_TRANSDUC_2"/>
    <property type="match status" value="1"/>
</dbReference>
<dbReference type="SUPFAM" id="SSF58104">
    <property type="entry name" value="Methyl-accepting chemotaxis protein (MCP) signaling domain"/>
    <property type="match status" value="1"/>
</dbReference>
<dbReference type="GO" id="GO:0007165">
    <property type="term" value="P:signal transduction"/>
    <property type="evidence" value="ECO:0007669"/>
    <property type="project" value="UniProtKB-KW"/>
</dbReference>
<dbReference type="Proteomes" id="UP000199467">
    <property type="component" value="Unassembled WGS sequence"/>
</dbReference>
<reference evidence="8" key="1">
    <citation type="submission" date="2016-10" db="EMBL/GenBank/DDBJ databases">
        <authorList>
            <person name="Varghese N."/>
            <person name="Submissions S."/>
        </authorList>
    </citation>
    <scope>NUCLEOTIDE SEQUENCE [LARGE SCALE GENOMIC DNA]</scope>
    <source>
        <strain evidence="8">DSM 26382</strain>
    </source>
</reference>
<sequence>MLANLNISQKLYAGFGVVLLIILLLVLSTWRGFDQVERAVRLNIHTYDVINESADLLANLINIETGARGFVITGRDQFLGPMESGERELQAHMAQLRQLTRDNPAQQRRLSELQALHDQWLGEDINGNLELRRQVNAGTQRFDALVEQVSSGSAKVKMDAMRRILSEIQSEERALLEQRTASMNAAKSESLMILLVGGLIAAVLAISVAFLLSHSIAGRLRQVVEVARNVAQGRLDSDIERAGRDEIGVLLDAFATMQERLREMIGQIRAGAVQLVEAAQNISSASTQLSVSTQEQSQAASSMAATVEELTVSINHVADNAKEAHGLSSDSGRQSAEGGAVIQETLASMQRIADTVQGAAAQIAELGQHSDQISSIVNVIKEIADQTNLLALNAAIEAARAGEQGRGFAVVADEVRLLAQRTANSTQEITEMIKKIQLGTRSAVSNMEIGVQQVSSGVEQASQAGDAIVTIRQASASVVGVVDQISLALREQTVASQDVARNVERIAQMSMENSEAVADTSRTAQGLQQLALSLEKQVASFRF</sequence>
<evidence type="ECO:0000256" key="5">
    <source>
        <dbReference type="ARBA" id="ARBA00023224"/>
    </source>
</evidence>
<dbReference type="PANTHER" id="PTHR32089">
    <property type="entry name" value="METHYL-ACCEPTING CHEMOTAXIS PROTEIN MCPB"/>
    <property type="match status" value="1"/>
</dbReference>
<keyword evidence="5" id="KW-0807">Transducer</keyword>
<organism evidence="7 8">
    <name type="scientific">Ectopseudomonas chengduensis</name>
    <dbReference type="NCBI Taxonomy" id="489632"/>
    <lineage>
        <taxon>Bacteria</taxon>
        <taxon>Pseudomonadati</taxon>
        <taxon>Pseudomonadota</taxon>
        <taxon>Gammaproteobacteria</taxon>
        <taxon>Pseudomonadales</taxon>
        <taxon>Pseudomonadaceae</taxon>
        <taxon>Ectopseudomonas</taxon>
    </lineage>
</organism>
<dbReference type="AlphaFoldDB" id="A0A1G6L7W6"/>
<proteinExistence type="inferred from homology"/>
<dbReference type="FunFam" id="1.10.287.950:FF:000001">
    <property type="entry name" value="Methyl-accepting chemotaxis sensory transducer"/>
    <property type="match status" value="1"/>
</dbReference>
<keyword evidence="3" id="KW-1133">Transmembrane helix</keyword>
<dbReference type="PANTHER" id="PTHR32089:SF119">
    <property type="entry name" value="METHYL-ACCEPTING CHEMOTAXIS PROTEIN CTPL"/>
    <property type="match status" value="1"/>
</dbReference>
<evidence type="ECO:0000256" key="1">
    <source>
        <dbReference type="ARBA" id="ARBA00004141"/>
    </source>
</evidence>
<gene>
    <name evidence="7" type="ORF">SAMN05216576_102404</name>
</gene>
<dbReference type="InterPro" id="IPR007891">
    <property type="entry name" value="CHASE3"/>
</dbReference>
<keyword evidence="8" id="KW-1185">Reference proteome</keyword>
<dbReference type="CDD" id="cd19410">
    <property type="entry name" value="HK9-like_sensor"/>
    <property type="match status" value="1"/>
</dbReference>
<evidence type="ECO:0000256" key="6">
    <source>
        <dbReference type="ARBA" id="ARBA00029447"/>
    </source>
</evidence>
<comment type="similarity">
    <text evidence="6">Belongs to the methyl-accepting chemotaxis (MCP) protein family.</text>
</comment>
<dbReference type="InterPro" id="IPR003660">
    <property type="entry name" value="HAMP_dom"/>
</dbReference>
<protein>
    <submittedName>
        <fullName evidence="7">Methyl-accepting chemotaxis protein</fullName>
    </submittedName>
</protein>
<dbReference type="GO" id="GO:0006935">
    <property type="term" value="P:chemotaxis"/>
    <property type="evidence" value="ECO:0007669"/>
    <property type="project" value="UniProtKB-ARBA"/>
</dbReference>
<dbReference type="Pfam" id="PF00015">
    <property type="entry name" value="MCPsignal"/>
    <property type="match status" value="1"/>
</dbReference>
<evidence type="ECO:0000256" key="4">
    <source>
        <dbReference type="ARBA" id="ARBA00023136"/>
    </source>
</evidence>
<dbReference type="GO" id="GO:0016020">
    <property type="term" value="C:membrane"/>
    <property type="evidence" value="ECO:0007669"/>
    <property type="project" value="UniProtKB-SubCell"/>
</dbReference>
<accession>A0A1G6L7W6</accession>
<dbReference type="EMBL" id="FMZQ01000002">
    <property type="protein sequence ID" value="SDC38686.1"/>
    <property type="molecule type" value="Genomic_DNA"/>
</dbReference>
<dbReference type="CDD" id="cd11386">
    <property type="entry name" value="MCP_signal"/>
    <property type="match status" value="1"/>
</dbReference>
<dbReference type="PROSITE" id="PS50885">
    <property type="entry name" value="HAMP"/>
    <property type="match status" value="1"/>
</dbReference>
<evidence type="ECO:0000256" key="2">
    <source>
        <dbReference type="ARBA" id="ARBA00022692"/>
    </source>
</evidence>